<accession>A0A2N5A5T4</accession>
<dbReference type="Proteomes" id="UP000234473">
    <property type="component" value="Unassembled WGS sequence"/>
</dbReference>
<reference evidence="1 2" key="2">
    <citation type="submission" date="2018-01" db="EMBL/GenBank/DDBJ databases">
        <title>Genomic study of Klebsiella pneumoniae.</title>
        <authorList>
            <person name="Yang Y."/>
            <person name="Bicalho R."/>
        </authorList>
    </citation>
    <scope>NUCLEOTIDE SEQUENCE [LARGE SCALE GENOMIC DNA]</scope>
    <source>
        <strain evidence="1 2">A5</strain>
    </source>
</reference>
<dbReference type="InterPro" id="IPR036928">
    <property type="entry name" value="AS_sf"/>
</dbReference>
<evidence type="ECO:0000313" key="2">
    <source>
        <dbReference type="Proteomes" id="UP000234473"/>
    </source>
</evidence>
<dbReference type="GO" id="GO:0016787">
    <property type="term" value="F:hydrolase activity"/>
    <property type="evidence" value="ECO:0007669"/>
    <property type="project" value="UniProtKB-KW"/>
</dbReference>
<sequence>MMQQTFDLRLATLAANYRNGNTTPRSLLAAIRQRAEALNPEFNLFIHLLSEAEQAPFLAALEGHSPETLPLY</sequence>
<protein>
    <submittedName>
        <fullName evidence="1">Allophanate hydrolase</fullName>
    </submittedName>
</protein>
<name>A0A2N5A5T4_KLEVA</name>
<organism evidence="1 2">
    <name type="scientific">Klebsiella variicola</name>
    <dbReference type="NCBI Taxonomy" id="244366"/>
    <lineage>
        <taxon>Bacteria</taxon>
        <taxon>Pseudomonadati</taxon>
        <taxon>Pseudomonadota</taxon>
        <taxon>Gammaproteobacteria</taxon>
        <taxon>Enterobacterales</taxon>
        <taxon>Enterobacteriaceae</taxon>
        <taxon>Klebsiella/Raoultella group</taxon>
        <taxon>Klebsiella</taxon>
        <taxon>Klebsiella pneumoniae complex</taxon>
    </lineage>
</organism>
<dbReference type="Gene3D" id="3.90.1300.10">
    <property type="entry name" value="Amidase signature (AS) domain"/>
    <property type="match status" value="1"/>
</dbReference>
<dbReference type="AlphaFoldDB" id="A0A2N5A5T4"/>
<evidence type="ECO:0000313" key="1">
    <source>
        <dbReference type="EMBL" id="PLP38546.1"/>
    </source>
</evidence>
<dbReference type="EMBL" id="PICB01002520">
    <property type="protein sequence ID" value="PLP38546.1"/>
    <property type="molecule type" value="Genomic_DNA"/>
</dbReference>
<dbReference type="SUPFAM" id="SSF75304">
    <property type="entry name" value="Amidase signature (AS) enzymes"/>
    <property type="match status" value="1"/>
</dbReference>
<gene>
    <name evidence="1" type="ORF">CWM98_32495</name>
</gene>
<reference evidence="1 2" key="1">
    <citation type="submission" date="2017-11" db="EMBL/GenBank/DDBJ databases">
        <authorList>
            <person name="Han C.G."/>
        </authorList>
    </citation>
    <scope>NUCLEOTIDE SEQUENCE [LARGE SCALE GENOMIC DNA]</scope>
    <source>
        <strain evidence="1 2">A5</strain>
    </source>
</reference>
<comment type="caution">
    <text evidence="1">The sequence shown here is derived from an EMBL/GenBank/DDBJ whole genome shotgun (WGS) entry which is preliminary data.</text>
</comment>
<keyword evidence="1" id="KW-0378">Hydrolase</keyword>
<feature type="non-terminal residue" evidence="1">
    <location>
        <position position="72"/>
    </location>
</feature>
<proteinExistence type="predicted"/>